<comment type="caution">
    <text evidence="1">The sequence shown here is derived from an EMBL/GenBank/DDBJ whole genome shotgun (WGS) entry which is preliminary data.</text>
</comment>
<dbReference type="Proteomes" id="UP001500748">
    <property type="component" value="Unassembled WGS sequence"/>
</dbReference>
<gene>
    <name evidence="1" type="ORF">GCM10022423_08840</name>
</gene>
<proteinExistence type="predicted"/>
<evidence type="ECO:0000313" key="2">
    <source>
        <dbReference type="Proteomes" id="UP001500748"/>
    </source>
</evidence>
<dbReference type="SUPFAM" id="SSF63829">
    <property type="entry name" value="Calcium-dependent phosphotriesterase"/>
    <property type="match status" value="1"/>
</dbReference>
<evidence type="ECO:0000313" key="1">
    <source>
        <dbReference type="EMBL" id="GAA3760116.1"/>
    </source>
</evidence>
<dbReference type="Gene3D" id="2.80.10.50">
    <property type="match status" value="6"/>
</dbReference>
<dbReference type="PANTHER" id="PTHR31778">
    <property type="entry name" value="BUD SITE SELECTION PROTEIN RAX2"/>
    <property type="match status" value="1"/>
</dbReference>
<name>A0ABP7GG59_9FLAO</name>
<dbReference type="NCBIfam" id="TIGR02608">
    <property type="entry name" value="delta_60_rpt"/>
    <property type="match status" value="10"/>
</dbReference>
<organism evidence="1 2">
    <name type="scientific">Flavobacterium ginsengiterrae</name>
    <dbReference type="NCBI Taxonomy" id="871695"/>
    <lineage>
        <taxon>Bacteria</taxon>
        <taxon>Pseudomonadati</taxon>
        <taxon>Bacteroidota</taxon>
        <taxon>Flavobacteriia</taxon>
        <taxon>Flavobacteriales</taxon>
        <taxon>Flavobacteriaceae</taxon>
        <taxon>Flavobacterium</taxon>
    </lineage>
</organism>
<sequence length="1283" mass="141316">MIKTLIYTLFFIGSFSPAYIFSQQGKVDITFNPIDDGLKGDGFDATVHALYLQLDQKLLVGGEYTSLNGNVSSHLTRLFPDGTIDETFNTGTGFTGSVYACTVLPDGKIIAAGNFTAFNGNSVGRLIRLNSDGTYDASFNTSIGATTGIIYDIALQPDGKIIIVGSFTKYNNVTVNRIARILPNGTLDTSFATGSGSSVNITNARILADGKVLVTGNFTSFNGFLSNKIIRLDSNGSPDATFNIGEGFNDNVNAIEVQPDNKIVLGGSFTLFNGVTANKIIRLNEDGTRDLNFTGTGFSQGVVQIIKRDNLGNLMAGGSFTGFYNGIDVNRVVLLNPDGTIKNDFDTDLGPGNNSVLAVANDLEGSWYIGGSFSVFDGQNQGRLAKVNDVGELDVSYLSAGIGFDNSVLKVISLENKKEMVFGKFTKYNNNPVSRIARLLEDGTLDKTFNTEQTGANNSVTTAIKQNDGKIIFGGNFTKYNDIVCNRIARILPDGSLDNTFNIGSGFNAQVNAIAIQSDQKIIIAGSFDRYNNTSSPARIVRLLPDGSRDPSFNVNLITDALIQDVLTQPDGKILVGGKFTTFNGRTCSRLVRLNTDGSFDSEFNIGAGFDKIVYALALQSDNKIIVGGTFVTFNNASQKRILRLNSNGSLDTSFESGTGFSKGDVRSILVQPDDRILAGGTFTGTFKNTAVSRLVRLLQSGDFDPSFDARLNKNLYAMSSTADYRLIIGGDFNSISGISKHRIARLKLCLESTIWNGTSWSNGYPSGGKEIFFKENFPSLVSSNVCSCNIDRGKTVTLLNQNTLEMEFSYSGLGTLILEDGASLYQSDDDIINTGIIYLKRKTKPIVRYDYTYWSSPVQNQKLIDFSPNTLSDKFTSYNTELKKWDIDLPSNTMIIGKGYSIRGPQDYSIEQRSIFEGVFKGIPNNGKVEFNLVAPGLFSLIGNPYPSAIDADSFLTVNNLKTYGALYFWTHNTPIVNFKYSSDDYAVYNVIGGISTKAKSAGDEETVPDGKIASGQAFFIRSNTSGTVEFNNSMRITGHNNIFYKPSKDENFKKSNELNKHRLWLNLTNEKGIFKQILVGYINENINSDLRYNAESINGNQYADFYSIYENRKLVIQGQTIPFKDSDIIYLGYRIAESDDITISIDHADGEMSQKEIYLFDKINGNICNLQQNNYTFNSDKGTFLERFELHFRNENLDVSDFKNNKEKISVSVKNKIIDITTVEKNLKAVYVFGIKGELLYQNKNLCSSKFEIRDLKVANQILLIKIILENDHFEVKKIIF</sequence>
<dbReference type="RefSeq" id="WP_345140818.1">
    <property type="nucleotide sequence ID" value="NZ_BAABDU010000003.1"/>
</dbReference>
<accession>A0ABP7GG59</accession>
<dbReference type="EMBL" id="BAABDU010000003">
    <property type="protein sequence ID" value="GAA3760116.1"/>
    <property type="molecule type" value="Genomic_DNA"/>
</dbReference>
<keyword evidence="2" id="KW-1185">Reference proteome</keyword>
<dbReference type="InterPro" id="IPR013431">
    <property type="entry name" value="Delta_60_rpt"/>
</dbReference>
<reference evidence="2" key="1">
    <citation type="journal article" date="2019" name="Int. J. Syst. Evol. Microbiol.">
        <title>The Global Catalogue of Microorganisms (GCM) 10K type strain sequencing project: providing services to taxonomists for standard genome sequencing and annotation.</title>
        <authorList>
            <consortium name="The Broad Institute Genomics Platform"/>
            <consortium name="The Broad Institute Genome Sequencing Center for Infectious Disease"/>
            <person name="Wu L."/>
            <person name="Ma J."/>
        </authorList>
    </citation>
    <scope>NUCLEOTIDE SEQUENCE [LARGE SCALE GENOMIC DNA]</scope>
    <source>
        <strain evidence="2">JCM 17337</strain>
    </source>
</reference>
<evidence type="ECO:0008006" key="3">
    <source>
        <dbReference type="Google" id="ProtNLM"/>
    </source>
</evidence>
<dbReference type="Pfam" id="PF17164">
    <property type="entry name" value="DUF5122"/>
    <property type="match status" value="13"/>
</dbReference>
<dbReference type="SUPFAM" id="SSF101898">
    <property type="entry name" value="NHL repeat"/>
    <property type="match status" value="1"/>
</dbReference>
<dbReference type="PANTHER" id="PTHR31778:SF2">
    <property type="entry name" value="BUD SITE SELECTION PROTEIN RAX2"/>
    <property type="match status" value="1"/>
</dbReference>
<protein>
    <recommendedName>
        <fullName evidence="3">Delta-60 repeat protein</fullName>
    </recommendedName>
</protein>